<comment type="function">
    <text evidence="1 9">The natural substrate for this enzyme may be peptidyl-tRNAs which drop off the ribosome during protein synthesis.</text>
</comment>
<dbReference type="FunFam" id="3.40.1490.10:FF:000001">
    <property type="entry name" value="Peptidyl-tRNA hydrolase 2"/>
    <property type="match status" value="1"/>
</dbReference>
<reference evidence="10 11" key="1">
    <citation type="submission" date="2023-05" db="EMBL/GenBank/DDBJ databases">
        <title>A new hyperthermophilic archaea 'Ignisphaera cupida' sp. nov. and description of the family 'Ignisphaeraceae' fam. nov.</title>
        <authorList>
            <person name="Podosokorskaya O.A."/>
            <person name="Elcheninov A.G."/>
            <person name="Klukina A."/>
            <person name="Merkel A.Y."/>
        </authorList>
    </citation>
    <scope>NUCLEOTIDE SEQUENCE [LARGE SCALE GENOMIC DNA]</scope>
    <source>
        <strain evidence="10 11">4213-co</strain>
    </source>
</reference>
<dbReference type="NCBIfam" id="NF003314">
    <property type="entry name" value="PRK04322.1"/>
    <property type="match status" value="1"/>
</dbReference>
<evidence type="ECO:0000313" key="10">
    <source>
        <dbReference type="EMBL" id="MDK6027796.1"/>
    </source>
</evidence>
<comment type="similarity">
    <text evidence="6 9">Belongs to the PTH2 family.</text>
</comment>
<dbReference type="Pfam" id="PF01981">
    <property type="entry name" value="PTH2"/>
    <property type="match status" value="1"/>
</dbReference>
<dbReference type="RefSeq" id="WP_285272780.1">
    <property type="nucleotide sequence ID" value="NZ_JASNVW010000001.1"/>
</dbReference>
<evidence type="ECO:0000256" key="4">
    <source>
        <dbReference type="ARBA" id="ARBA00022490"/>
    </source>
</evidence>
<dbReference type="HAMAP" id="MF_00628">
    <property type="entry name" value="Pept_tRNA_hydro_arch"/>
    <property type="match status" value="1"/>
</dbReference>
<evidence type="ECO:0000256" key="6">
    <source>
        <dbReference type="ARBA" id="ARBA00038050"/>
    </source>
</evidence>
<evidence type="ECO:0000256" key="8">
    <source>
        <dbReference type="ARBA" id="ARBA00050038"/>
    </source>
</evidence>
<dbReference type="CDD" id="cd02430">
    <property type="entry name" value="PTH2"/>
    <property type="match status" value="1"/>
</dbReference>
<keyword evidence="4 9" id="KW-0963">Cytoplasm</keyword>
<dbReference type="NCBIfam" id="TIGR00283">
    <property type="entry name" value="arch_pth2"/>
    <property type="match status" value="1"/>
</dbReference>
<dbReference type="GO" id="GO:0004045">
    <property type="term" value="F:peptidyl-tRNA hydrolase activity"/>
    <property type="evidence" value="ECO:0007669"/>
    <property type="project" value="UniProtKB-UniRule"/>
</dbReference>
<comment type="subcellular location">
    <subcellularLocation>
        <location evidence="2 9">Cytoplasm</location>
    </subcellularLocation>
</comment>
<proteinExistence type="inferred from homology"/>
<evidence type="ECO:0000313" key="11">
    <source>
        <dbReference type="Proteomes" id="UP001529235"/>
    </source>
</evidence>
<dbReference type="EMBL" id="JASNVW010000001">
    <property type="protein sequence ID" value="MDK6027796.1"/>
    <property type="molecule type" value="Genomic_DNA"/>
</dbReference>
<comment type="catalytic activity">
    <reaction evidence="7 9">
        <text>an N-acyl-L-alpha-aminoacyl-tRNA + H2O = an N-acyl-L-amino acid + a tRNA + H(+)</text>
        <dbReference type="Rhea" id="RHEA:54448"/>
        <dbReference type="Rhea" id="RHEA-COMP:10123"/>
        <dbReference type="Rhea" id="RHEA-COMP:13883"/>
        <dbReference type="ChEBI" id="CHEBI:15377"/>
        <dbReference type="ChEBI" id="CHEBI:15378"/>
        <dbReference type="ChEBI" id="CHEBI:59874"/>
        <dbReference type="ChEBI" id="CHEBI:78442"/>
        <dbReference type="ChEBI" id="CHEBI:138191"/>
        <dbReference type="EC" id="3.1.1.29"/>
    </reaction>
</comment>
<dbReference type="PANTHER" id="PTHR12649:SF11">
    <property type="entry name" value="PEPTIDYL-TRNA HYDROLASE 2, MITOCHONDRIAL"/>
    <property type="match status" value="1"/>
</dbReference>
<dbReference type="EC" id="3.1.1.29" evidence="3 9"/>
<evidence type="ECO:0000256" key="1">
    <source>
        <dbReference type="ARBA" id="ARBA00003043"/>
    </source>
</evidence>
<dbReference type="InterPro" id="IPR034759">
    <property type="entry name" value="Pept_tRNA_hydro_arch"/>
</dbReference>
<organism evidence="10 11">
    <name type="scientific">Ignisphaera cupida</name>
    <dbReference type="NCBI Taxonomy" id="3050454"/>
    <lineage>
        <taxon>Archaea</taxon>
        <taxon>Thermoproteota</taxon>
        <taxon>Thermoprotei</taxon>
        <taxon>Desulfurococcales</taxon>
        <taxon>Desulfurococcaceae</taxon>
        <taxon>Ignisphaera</taxon>
    </lineage>
</organism>
<dbReference type="PANTHER" id="PTHR12649">
    <property type="entry name" value="PEPTIDYL-TRNA HYDROLASE 2"/>
    <property type="match status" value="1"/>
</dbReference>
<name>A0ABD4Z3A6_9CREN</name>
<dbReference type="GO" id="GO:0006412">
    <property type="term" value="P:translation"/>
    <property type="evidence" value="ECO:0007669"/>
    <property type="project" value="UniProtKB-UniRule"/>
</dbReference>
<dbReference type="AlphaFoldDB" id="A0ABD4Z3A6"/>
<gene>
    <name evidence="10" type="primary">pth2</name>
    <name evidence="9" type="synonym">pth</name>
    <name evidence="10" type="ORF">QPL79_00210</name>
</gene>
<evidence type="ECO:0000256" key="2">
    <source>
        <dbReference type="ARBA" id="ARBA00004496"/>
    </source>
</evidence>
<comment type="caution">
    <text evidence="10">The sequence shown here is derived from an EMBL/GenBank/DDBJ whole genome shotgun (WGS) entry which is preliminary data.</text>
</comment>
<dbReference type="Proteomes" id="UP001529235">
    <property type="component" value="Unassembled WGS sequence"/>
</dbReference>
<evidence type="ECO:0000256" key="5">
    <source>
        <dbReference type="ARBA" id="ARBA00022801"/>
    </source>
</evidence>
<evidence type="ECO:0000256" key="9">
    <source>
        <dbReference type="HAMAP-Rule" id="MF_00628"/>
    </source>
</evidence>
<evidence type="ECO:0000256" key="3">
    <source>
        <dbReference type="ARBA" id="ARBA00013260"/>
    </source>
</evidence>
<dbReference type="InterPro" id="IPR023476">
    <property type="entry name" value="Pep_tRNA_hydro_II_dom_sf"/>
</dbReference>
<keyword evidence="5 9" id="KW-0378">Hydrolase</keyword>
<evidence type="ECO:0000256" key="7">
    <source>
        <dbReference type="ARBA" id="ARBA00048707"/>
    </source>
</evidence>
<keyword evidence="11" id="KW-1185">Reference proteome</keyword>
<dbReference type="InterPro" id="IPR002833">
    <property type="entry name" value="PTH2"/>
</dbReference>
<dbReference type="GO" id="GO:0005737">
    <property type="term" value="C:cytoplasm"/>
    <property type="evidence" value="ECO:0007669"/>
    <property type="project" value="UniProtKB-SubCell"/>
</dbReference>
<sequence length="120" mass="13045">MIEVKQVIVVRTDIKMGKGKLATQVAHAAVEAVFQCLEKKTCVDMLNVWRRQGQKKIVVKVKSLEELLQIKKMAEEMGINTVIIADAGLTQLEPGTITALGLGPAPAELIDKITGNLPLL</sequence>
<dbReference type="SUPFAM" id="SSF102462">
    <property type="entry name" value="Peptidyl-tRNA hydrolase II"/>
    <property type="match status" value="1"/>
</dbReference>
<accession>A0ABD4Z3A6</accession>
<protein>
    <recommendedName>
        <fullName evidence="8 9">Peptidyl-tRNA hydrolase</fullName>
        <shortName evidence="9">PTH</shortName>
        <ecNumber evidence="3 9">3.1.1.29</ecNumber>
    </recommendedName>
</protein>
<dbReference type="Gene3D" id="3.40.1490.10">
    <property type="entry name" value="Bit1"/>
    <property type="match status" value="1"/>
</dbReference>